<protein>
    <submittedName>
        <fullName evidence="2">Predicted protein</fullName>
    </submittedName>
</protein>
<evidence type="ECO:0000313" key="3">
    <source>
        <dbReference type="Proteomes" id="UP000003824"/>
    </source>
</evidence>
<dbReference type="EMBL" id="DS999641">
    <property type="protein sequence ID" value="EFE64978.2"/>
    <property type="molecule type" value="Genomic_DNA"/>
</dbReference>
<dbReference type="eggNOG" id="ENOG5034BS0">
    <property type="taxonomic scope" value="Bacteria"/>
</dbReference>
<dbReference type="Proteomes" id="UP000003824">
    <property type="component" value="Unassembled WGS sequence"/>
</dbReference>
<evidence type="ECO:0000256" key="1">
    <source>
        <dbReference type="SAM" id="MobiDB-lite"/>
    </source>
</evidence>
<organism evidence="2 3">
    <name type="scientific">Streptomyces viridosporus (strain ATCC 14672 / DSM 40746 / JCM 4963 / KCTC 9882 / NRRL B-12104 / FH 1290)</name>
    <name type="common">Streptomyces ghanaensis</name>
    <dbReference type="NCBI Taxonomy" id="566461"/>
    <lineage>
        <taxon>Bacteria</taxon>
        <taxon>Bacillati</taxon>
        <taxon>Actinomycetota</taxon>
        <taxon>Actinomycetes</taxon>
        <taxon>Kitasatosporales</taxon>
        <taxon>Streptomycetaceae</taxon>
        <taxon>Streptomyces</taxon>
    </lineage>
</organism>
<accession>D5ZVI3</accession>
<dbReference type="AlphaFoldDB" id="D5ZVI3"/>
<reference evidence="3" key="1">
    <citation type="submission" date="2008-12" db="EMBL/GenBank/DDBJ databases">
        <title>Annotation of Streptomyces ghanaensis ATCC 14672.</title>
        <authorList>
            <consortium name="The Broad Institute Genome Sequencing Platform"/>
            <consortium name="Broad Institute Microbial Sequencing Center"/>
            <person name="Fischbach M."/>
            <person name="Ward D."/>
            <person name="Young S."/>
            <person name="Kodira C.D."/>
            <person name="Zeng Q."/>
            <person name="Koehrsen M."/>
            <person name="Godfrey P."/>
            <person name="Alvarado L."/>
            <person name="Berlin A.M."/>
            <person name="Borenstein D."/>
            <person name="Chen Z."/>
            <person name="Engels R."/>
            <person name="Freedman E."/>
            <person name="Gellesch M."/>
            <person name="Goldberg J."/>
            <person name="Griggs A."/>
            <person name="Gujja S."/>
            <person name="Heiman D.I."/>
            <person name="Hepburn T.A."/>
            <person name="Howarth C."/>
            <person name="Jen D."/>
            <person name="Larson L."/>
            <person name="Lewis B."/>
            <person name="Mehta T."/>
            <person name="Park D."/>
            <person name="Pearson M."/>
            <person name="Roberts A."/>
            <person name="Saif S."/>
            <person name="Shea T.D."/>
            <person name="Shenoy N."/>
            <person name="Sisk P."/>
            <person name="Stolte C."/>
            <person name="Sykes S.N."/>
            <person name="Walk T."/>
            <person name="White J."/>
            <person name="Yandava C."/>
            <person name="Straight P."/>
            <person name="Clardy J."/>
            <person name="Hung D."/>
            <person name="Kolter R."/>
            <person name="Mekalanos J."/>
            <person name="Walker S."/>
            <person name="Walsh C.T."/>
            <person name="Wieland B.L.C."/>
            <person name="Ilzarbe M."/>
            <person name="Galagan J."/>
            <person name="Nusbaum C."/>
            <person name="Birren B."/>
        </authorList>
    </citation>
    <scope>NUCLEOTIDE SEQUENCE [LARGE SCALE GENOMIC DNA]</scope>
    <source>
        <strain evidence="3">ATCC 14672 / DSM 40746 / JCM 4963 / KCTC 9882 / NRRL B-12104 / FH 1290</strain>
    </source>
</reference>
<proteinExistence type="predicted"/>
<evidence type="ECO:0000313" key="2">
    <source>
        <dbReference type="EMBL" id="EFE64978.2"/>
    </source>
</evidence>
<feature type="region of interest" description="Disordered" evidence="1">
    <location>
        <begin position="54"/>
        <end position="75"/>
    </location>
</feature>
<sequence length="141" mass="15634">MDLRLRASALRDATAHVVAAMLEIDARLVRERPGLLLITDKGFASRAFERSLSEQGITPPLPSMKREAARPGEPMLKKVRRLIESVDDTLKGRLDHGGVPPVGDRSGRGPHLAAAFCRTRPGVEEAEARPLSRQDRVRHFR</sequence>
<gene>
    <name evidence="2" type="ORF">SSFG_00232</name>
</gene>
<name>D5ZVI3_STRV1</name>